<evidence type="ECO:0000256" key="1">
    <source>
        <dbReference type="PROSITE-ProRule" id="PRU00339"/>
    </source>
</evidence>
<dbReference type="SUPFAM" id="SSF48452">
    <property type="entry name" value="TPR-like"/>
    <property type="match status" value="3"/>
</dbReference>
<evidence type="ECO:0000256" key="2">
    <source>
        <dbReference type="SAM" id="SignalP"/>
    </source>
</evidence>
<comment type="caution">
    <text evidence="4">The sequence shown here is derived from an EMBL/GenBank/DDBJ whole genome shotgun (WGS) entry which is preliminary data.</text>
</comment>
<evidence type="ECO:0000259" key="3">
    <source>
        <dbReference type="PROSITE" id="PS51782"/>
    </source>
</evidence>
<feature type="chain" id="PRO_5032378336" evidence="2">
    <location>
        <begin position="30"/>
        <end position="654"/>
    </location>
</feature>
<dbReference type="PANTHER" id="PTHR12558">
    <property type="entry name" value="CELL DIVISION CYCLE 16,23,27"/>
    <property type="match status" value="1"/>
</dbReference>
<feature type="signal peptide" evidence="2">
    <location>
        <begin position="1"/>
        <end position="29"/>
    </location>
</feature>
<evidence type="ECO:0000313" key="5">
    <source>
        <dbReference type="Proteomes" id="UP000553963"/>
    </source>
</evidence>
<dbReference type="CDD" id="cd00118">
    <property type="entry name" value="LysM"/>
    <property type="match status" value="1"/>
</dbReference>
<reference evidence="4 5" key="1">
    <citation type="submission" date="2020-08" db="EMBL/GenBank/DDBJ databases">
        <title>Genomic Encyclopedia of Type Strains, Phase IV (KMG-IV): sequencing the most valuable type-strain genomes for metagenomic binning, comparative biology and taxonomic classification.</title>
        <authorList>
            <person name="Goeker M."/>
        </authorList>
    </citation>
    <scope>NUCLEOTIDE SEQUENCE [LARGE SCALE GENOMIC DNA]</scope>
    <source>
        <strain evidence="4 5">DSM 25966</strain>
    </source>
</reference>
<dbReference type="PROSITE" id="PS51782">
    <property type="entry name" value="LYSM"/>
    <property type="match status" value="1"/>
</dbReference>
<dbReference type="EMBL" id="JACIDS010000002">
    <property type="protein sequence ID" value="MBB3930600.1"/>
    <property type="molecule type" value="Genomic_DNA"/>
</dbReference>
<feature type="domain" description="LysM" evidence="3">
    <location>
        <begin position="598"/>
        <end position="647"/>
    </location>
</feature>
<keyword evidence="2" id="KW-0732">Signal</keyword>
<keyword evidence="5" id="KW-1185">Reference proteome</keyword>
<keyword evidence="1" id="KW-0802">TPR repeat</keyword>
<proteinExistence type="predicted"/>
<dbReference type="InterPro" id="IPR011990">
    <property type="entry name" value="TPR-like_helical_dom_sf"/>
</dbReference>
<dbReference type="Gene3D" id="3.10.350.10">
    <property type="entry name" value="LysM domain"/>
    <property type="match status" value="1"/>
</dbReference>
<gene>
    <name evidence="4" type="ORF">GGR25_001639</name>
</gene>
<dbReference type="PANTHER" id="PTHR12558:SF13">
    <property type="entry name" value="CELL DIVISION CYCLE PROTEIN 27 HOMOLOG"/>
    <property type="match status" value="1"/>
</dbReference>
<dbReference type="Pfam" id="PF01476">
    <property type="entry name" value="LysM"/>
    <property type="match status" value="1"/>
</dbReference>
<feature type="repeat" description="TPR" evidence="1">
    <location>
        <begin position="486"/>
        <end position="519"/>
    </location>
</feature>
<accession>A0A840AK30</accession>
<protein>
    <submittedName>
        <fullName evidence="4">Tetratricopeptide (TPR) repeat protein</fullName>
    </submittedName>
</protein>
<dbReference type="Pfam" id="PF13432">
    <property type="entry name" value="TPR_16"/>
    <property type="match status" value="2"/>
</dbReference>
<dbReference type="InterPro" id="IPR018392">
    <property type="entry name" value="LysM"/>
</dbReference>
<dbReference type="PROSITE" id="PS50005">
    <property type="entry name" value="TPR"/>
    <property type="match status" value="3"/>
</dbReference>
<feature type="repeat" description="TPR" evidence="1">
    <location>
        <begin position="379"/>
        <end position="412"/>
    </location>
</feature>
<name>A0A840AK30_9HYPH</name>
<dbReference type="RefSeq" id="WP_183398242.1">
    <property type="nucleotide sequence ID" value="NZ_JACIDS010000002.1"/>
</dbReference>
<dbReference type="Pfam" id="PF13414">
    <property type="entry name" value="TPR_11"/>
    <property type="match status" value="1"/>
</dbReference>
<dbReference type="Gene3D" id="1.25.40.10">
    <property type="entry name" value="Tetratricopeptide repeat domain"/>
    <property type="match status" value="2"/>
</dbReference>
<organism evidence="4 5">
    <name type="scientific">Kaistia hirudinis</name>
    <dbReference type="NCBI Taxonomy" id="1293440"/>
    <lineage>
        <taxon>Bacteria</taxon>
        <taxon>Pseudomonadati</taxon>
        <taxon>Pseudomonadota</taxon>
        <taxon>Alphaproteobacteria</taxon>
        <taxon>Hyphomicrobiales</taxon>
        <taxon>Kaistiaceae</taxon>
        <taxon>Kaistia</taxon>
    </lineage>
</organism>
<feature type="repeat" description="TPR" evidence="1">
    <location>
        <begin position="417"/>
        <end position="450"/>
    </location>
</feature>
<dbReference type="Proteomes" id="UP000553963">
    <property type="component" value="Unassembled WGS sequence"/>
</dbReference>
<dbReference type="InterPro" id="IPR019734">
    <property type="entry name" value="TPR_rpt"/>
</dbReference>
<evidence type="ECO:0000313" key="4">
    <source>
        <dbReference type="EMBL" id="MBB3930600.1"/>
    </source>
</evidence>
<dbReference type="InterPro" id="IPR036779">
    <property type="entry name" value="LysM_dom_sf"/>
</dbReference>
<dbReference type="AlphaFoldDB" id="A0A840AK30"/>
<dbReference type="SMART" id="SM00257">
    <property type="entry name" value="LysM"/>
    <property type="match status" value="1"/>
</dbReference>
<sequence length="654" mass="71492">MLKSRARRLRYAAACLAIASFFAGQAAFADTTISDLLPDDLETTLSGSFLAAMNAAKNRDLDAATVFFEEALSRDPKNPFLLDRTFTLLIASGNVEQSFPVAERLVQVTDASRMAQIALGIQALKAKKYQDSAESLNKGDRNELSSITSSLLAAWAAQGSGETDAALKIIDTTQGPPWFDVFKRFNTALILDVAGRQDEALAAIQAAYKADPTAMRVVEAYARMMARAGKTTEAREALDKFAKSGVALPIIKALSDEIAAGKKPAPMVANVADGGGEVLYGIGSALSTQKGGDEAGLVYLRLALYLDPKSDIARMALAEVLQGMQDYDRSSKAFDKVSKTSPLRRTADMQIAFNYDAMGKRPDAIRQLKKLAQADPKDPEALTSLGTLYRGDKHYLDAADYYTKAISVIEPGDPRDWLLYYYRGIAYQLANEWPKAEADLRKSLELSPNQPQVMNYLGYSWIDQGINIDEGTDLIKKAVELKPDDGYIVDSLGWAYYKTDRYPEAVAQLERAVSLLPDDPTINDHLGDAYWKAGRQLEATFQWAHARDLNPEKPEDKARILAKLAKGLDKVEESRVASATGNTVTDATTADAAKPMPKTLTIEAGDSLWKIAVEHYGDGDFYTRLIEANRTKLANPNRIFPGLVIELPAADGEK</sequence>
<dbReference type="SMART" id="SM00028">
    <property type="entry name" value="TPR"/>
    <property type="match status" value="8"/>
</dbReference>